<dbReference type="InterPro" id="IPR036291">
    <property type="entry name" value="NAD(P)-bd_dom_sf"/>
</dbReference>
<evidence type="ECO:0000256" key="2">
    <source>
        <dbReference type="ARBA" id="ARBA00022723"/>
    </source>
</evidence>
<dbReference type="FunFam" id="3.40.50.720:FF:000022">
    <property type="entry name" value="Cinnamyl alcohol dehydrogenase"/>
    <property type="match status" value="1"/>
</dbReference>
<dbReference type="SUPFAM" id="SSF50129">
    <property type="entry name" value="GroES-like"/>
    <property type="match status" value="1"/>
</dbReference>
<dbReference type="GO" id="GO:0008270">
    <property type="term" value="F:zinc ion binding"/>
    <property type="evidence" value="ECO:0007669"/>
    <property type="project" value="InterPro"/>
</dbReference>
<dbReference type="Gene3D" id="3.90.180.10">
    <property type="entry name" value="Medium-chain alcohol dehydrogenases, catalytic domain"/>
    <property type="match status" value="1"/>
</dbReference>
<evidence type="ECO:0000259" key="6">
    <source>
        <dbReference type="SMART" id="SM00829"/>
    </source>
</evidence>
<comment type="caution">
    <text evidence="7">The sequence shown here is derived from an EMBL/GenBank/DDBJ whole genome shotgun (WGS) entry which is preliminary data.</text>
</comment>
<name>A0A1R1PZH4_ZANCU</name>
<dbReference type="GO" id="GO:0016616">
    <property type="term" value="F:oxidoreductase activity, acting on the CH-OH group of donors, NAD or NADP as acceptor"/>
    <property type="evidence" value="ECO:0007669"/>
    <property type="project" value="InterPro"/>
</dbReference>
<proteinExistence type="inferred from homology"/>
<evidence type="ECO:0000256" key="5">
    <source>
        <dbReference type="RuleBase" id="RU361277"/>
    </source>
</evidence>
<dbReference type="PANTHER" id="PTHR42683">
    <property type="entry name" value="ALDEHYDE REDUCTASE"/>
    <property type="match status" value="1"/>
</dbReference>
<feature type="domain" description="Enoyl reductase (ER)" evidence="6">
    <location>
        <begin position="12"/>
        <end position="341"/>
    </location>
</feature>
<dbReference type="EMBL" id="LSSK01000007">
    <property type="protein sequence ID" value="OMH86356.1"/>
    <property type="molecule type" value="Genomic_DNA"/>
</dbReference>
<evidence type="ECO:0000256" key="1">
    <source>
        <dbReference type="ARBA" id="ARBA00001947"/>
    </source>
</evidence>
<gene>
    <name evidence="7" type="ORF">AX774_g77</name>
</gene>
<sequence>MIKAWACNEPKGKLAEWSYKPRELGPQDVEIKIDCCGICGSDVHYLDGDWGNSKYPAVVGHEIIGQVVSKGAEVTHLSLGDRVGVGAQVFSCMEPDCISCSRDLHPHCKKQVLTYGGKYADGEQSRGGYAEAVRVNAHFAFKIPEKLSSAEAAPLMCAGTTVFTPMIRFGLKKGDRVGVVGIGGLGHLALQFANALGCEVTAFSHSPNKKEECLKLGANKVVITTDEEEVRKCARSLDYLFITSNAKTSDFSAYFTWVDFGGKICLLAAPASKLEFSPALFIHNEVYIGGSAIGGIETIKETLDFAAKNNVRPIIERLPMSRCNEGVERVRDGKVRYRVVLENRPITSSML</sequence>
<dbReference type="Pfam" id="PF00107">
    <property type="entry name" value="ADH_zinc_N"/>
    <property type="match status" value="1"/>
</dbReference>
<accession>A0A1R1PZH4</accession>
<dbReference type="SMART" id="SM00829">
    <property type="entry name" value="PKS_ER"/>
    <property type="match status" value="1"/>
</dbReference>
<organism evidence="7 8">
    <name type="scientific">Zancudomyces culisetae</name>
    <name type="common">Gut fungus</name>
    <name type="synonym">Smittium culisetae</name>
    <dbReference type="NCBI Taxonomy" id="1213189"/>
    <lineage>
        <taxon>Eukaryota</taxon>
        <taxon>Fungi</taxon>
        <taxon>Fungi incertae sedis</taxon>
        <taxon>Zoopagomycota</taxon>
        <taxon>Kickxellomycotina</taxon>
        <taxon>Harpellomycetes</taxon>
        <taxon>Harpellales</taxon>
        <taxon>Legeriomycetaceae</taxon>
        <taxon>Zancudomyces</taxon>
    </lineage>
</organism>
<reference evidence="8" key="1">
    <citation type="submission" date="2017-01" db="EMBL/GenBank/DDBJ databases">
        <authorList>
            <person name="Wang Y."/>
            <person name="White M."/>
            <person name="Kvist S."/>
            <person name="Moncalvo J.-M."/>
        </authorList>
    </citation>
    <scope>NUCLEOTIDE SEQUENCE [LARGE SCALE GENOMIC DNA]</scope>
    <source>
        <strain evidence="8">COL-18-3</strain>
    </source>
</reference>
<dbReference type="Pfam" id="PF08240">
    <property type="entry name" value="ADH_N"/>
    <property type="match status" value="1"/>
</dbReference>
<dbReference type="InterPro" id="IPR013149">
    <property type="entry name" value="ADH-like_C"/>
</dbReference>
<dbReference type="SUPFAM" id="SSF51735">
    <property type="entry name" value="NAD(P)-binding Rossmann-fold domains"/>
    <property type="match status" value="1"/>
</dbReference>
<dbReference type="CDD" id="cd05283">
    <property type="entry name" value="CAD1"/>
    <property type="match status" value="1"/>
</dbReference>
<keyword evidence="3 5" id="KW-0862">Zinc</keyword>
<dbReference type="InterPro" id="IPR013154">
    <property type="entry name" value="ADH-like_N"/>
</dbReference>
<comment type="cofactor">
    <cofactor evidence="1 5">
        <name>Zn(2+)</name>
        <dbReference type="ChEBI" id="CHEBI:29105"/>
    </cofactor>
</comment>
<evidence type="ECO:0000313" key="7">
    <source>
        <dbReference type="EMBL" id="OMH86356.1"/>
    </source>
</evidence>
<keyword evidence="2 5" id="KW-0479">Metal-binding</keyword>
<keyword evidence="8" id="KW-1185">Reference proteome</keyword>
<dbReference type="PROSITE" id="PS00059">
    <property type="entry name" value="ADH_ZINC"/>
    <property type="match status" value="1"/>
</dbReference>
<dbReference type="Proteomes" id="UP000188320">
    <property type="component" value="Unassembled WGS sequence"/>
</dbReference>
<dbReference type="InterPro" id="IPR011032">
    <property type="entry name" value="GroES-like_sf"/>
</dbReference>
<dbReference type="PROSITE" id="PS00065">
    <property type="entry name" value="D_2_HYDROXYACID_DH_1"/>
    <property type="match status" value="1"/>
</dbReference>
<evidence type="ECO:0000313" key="8">
    <source>
        <dbReference type="Proteomes" id="UP000188320"/>
    </source>
</evidence>
<protein>
    <submittedName>
        <fullName evidence="7">Putative mannitol dehydrogenase</fullName>
    </submittedName>
</protein>
<evidence type="ECO:0000256" key="4">
    <source>
        <dbReference type="ARBA" id="ARBA00023002"/>
    </source>
</evidence>
<dbReference type="InterPro" id="IPR020843">
    <property type="entry name" value="ER"/>
</dbReference>
<dbReference type="InterPro" id="IPR002328">
    <property type="entry name" value="ADH_Zn_CS"/>
</dbReference>
<dbReference type="OrthoDB" id="1879366at2759"/>
<evidence type="ECO:0000256" key="3">
    <source>
        <dbReference type="ARBA" id="ARBA00022833"/>
    </source>
</evidence>
<dbReference type="AlphaFoldDB" id="A0A1R1PZH4"/>
<comment type="similarity">
    <text evidence="5">Belongs to the zinc-containing alcohol dehydrogenase family.</text>
</comment>
<dbReference type="InterPro" id="IPR047109">
    <property type="entry name" value="CAD-like"/>
</dbReference>
<dbReference type="Gene3D" id="3.40.50.720">
    <property type="entry name" value="NAD(P)-binding Rossmann-like Domain"/>
    <property type="match status" value="1"/>
</dbReference>
<dbReference type="InterPro" id="IPR029752">
    <property type="entry name" value="D-isomer_DH_CS1"/>
</dbReference>
<keyword evidence="4" id="KW-0560">Oxidoreductase</keyword>